<keyword evidence="4" id="KW-1185">Reference proteome</keyword>
<dbReference type="InterPro" id="IPR041177">
    <property type="entry name" value="GEN1_C"/>
</dbReference>
<feature type="compositionally biased region" description="Polar residues" evidence="1">
    <location>
        <begin position="619"/>
        <end position="628"/>
    </location>
</feature>
<feature type="region of interest" description="Disordered" evidence="1">
    <location>
        <begin position="456"/>
        <end position="485"/>
    </location>
</feature>
<feature type="compositionally biased region" description="Basic residues" evidence="1">
    <location>
        <begin position="518"/>
        <end position="533"/>
    </location>
</feature>
<reference evidence="3" key="1">
    <citation type="submission" date="2020-05" db="EMBL/GenBank/DDBJ databases">
        <title>Mycena genomes resolve the evolution of fungal bioluminescence.</title>
        <authorList>
            <person name="Tsai I.J."/>
        </authorList>
    </citation>
    <scope>NUCLEOTIDE SEQUENCE</scope>
    <source>
        <strain evidence="3">CCC161011</strain>
    </source>
</reference>
<evidence type="ECO:0000313" key="3">
    <source>
        <dbReference type="EMBL" id="KAF7340225.1"/>
    </source>
</evidence>
<feature type="region of interest" description="Disordered" evidence="1">
    <location>
        <begin position="680"/>
        <end position="876"/>
    </location>
</feature>
<accession>A0A8H7CJV6</accession>
<dbReference type="CDD" id="cd09906">
    <property type="entry name" value="H3TH_YEN1"/>
    <property type="match status" value="1"/>
</dbReference>
<organism evidence="3 4">
    <name type="scientific">Mycena venus</name>
    <dbReference type="NCBI Taxonomy" id="2733690"/>
    <lineage>
        <taxon>Eukaryota</taxon>
        <taxon>Fungi</taxon>
        <taxon>Dikarya</taxon>
        <taxon>Basidiomycota</taxon>
        <taxon>Agaricomycotina</taxon>
        <taxon>Agaricomycetes</taxon>
        <taxon>Agaricomycetidae</taxon>
        <taxon>Agaricales</taxon>
        <taxon>Marasmiineae</taxon>
        <taxon>Mycenaceae</taxon>
        <taxon>Mycena</taxon>
    </lineage>
</organism>
<dbReference type="Gene3D" id="3.40.50.1010">
    <property type="entry name" value="5'-nuclease"/>
    <property type="match status" value="1"/>
</dbReference>
<dbReference type="GO" id="GO:0008821">
    <property type="term" value="F:crossover junction DNA endonuclease activity"/>
    <property type="evidence" value="ECO:0007669"/>
    <property type="project" value="InterPro"/>
</dbReference>
<feature type="compositionally biased region" description="Basic and acidic residues" evidence="1">
    <location>
        <begin position="476"/>
        <end position="485"/>
    </location>
</feature>
<dbReference type="InterPro" id="IPR006084">
    <property type="entry name" value="XPG/Rad2"/>
</dbReference>
<evidence type="ECO:0000256" key="1">
    <source>
        <dbReference type="SAM" id="MobiDB-lite"/>
    </source>
</evidence>
<dbReference type="Pfam" id="PF18380">
    <property type="entry name" value="GEN1_C"/>
    <property type="match status" value="1"/>
</dbReference>
<protein>
    <recommendedName>
        <fullName evidence="2">Holliday junction resolvase Gen1 C-terminal domain-containing protein</fullName>
    </recommendedName>
</protein>
<dbReference type="Proteomes" id="UP000620124">
    <property type="component" value="Unassembled WGS sequence"/>
</dbReference>
<feature type="compositionally biased region" description="Basic residues" evidence="1">
    <location>
        <begin position="550"/>
        <end position="564"/>
    </location>
</feature>
<sequence length="876" mass="97347">MGVPGLWKVCVFYRHATYVEPSQELAPAAKVRSLTELAVVEGFEANPNGSRGFRIGIDASIWFFHAAYGKEGENPELRTMFFRCATLMHAPFLPLFVFDGPRRPNVKRGKKINRELHKLAPGMKQIVESFGFEWRTAPDDVDNFLFGATTVIRNPSNNLSGNRANPVLNSEGRDDKNHTRVYRMADITDHPDVSFTRGDMIFIGLCSGGDYDTSGMTGCGPNISKALVRYGFGRSLYQAAKNLPRDALPAFLHEWRNEIRHELRTDSKGYIGSKRRALASSLPDAFPDTDILLSYVNPITSESAGRASDNLKLTWAKEPDLGKLAGTCEFYFEWGYRDAIIKRFKTVIWHGAVLRILRRAILDLEEKRRVPSTPTKNKGRPEVEGTPSKLITKHFSSLTLNPAEIEDDDRLITRITRTRQHAYTDGILEYRLEIQPRHLVLLAESGIKNIRRPLDADPWAGLTESGNEGGAEEKEELTPEERRAREEKEVLVWMPASMVRIAEPRLVEEFEQREEAKRLKKAGKGTAKRKPKTAKAALASDDELSDAPKVKAKPPAKKAVRKAKPPAVREEEESDPVPPKKAKPRAPPPLDSDLSSDDELPTFQFKTKAPVKGKGKETAGSTKAVPSTKSDDPFAIDPPARVVRDLTKSSKGKAVASGSQMDLKNFFPLAKAMGRKVNLQTAASAPSKPALSFEREQSKTSSLSAPTPARQMVVGPPRLKRLAEEESEDDVRRPVTPSKIQGPKKVDVEETCTPSKMLPRPFPLSFEDRPHPRRRSSITSSDSDSDSRQSRLTKSPRKSAQHTSPREKSSAARAPSPTPYRCNPPPPSPPWNLPVIDISSDSDSLPPTPKPKSKPRRPVPKAVLQPTNEIIDLSDL</sequence>
<dbReference type="AlphaFoldDB" id="A0A8H7CJV6"/>
<dbReference type="InterPro" id="IPR037316">
    <property type="entry name" value="Yen1_H3TH"/>
</dbReference>
<dbReference type="PANTHER" id="PTHR11081">
    <property type="entry name" value="FLAP ENDONUCLEASE FAMILY MEMBER"/>
    <property type="match status" value="1"/>
</dbReference>
<dbReference type="SUPFAM" id="SSF88723">
    <property type="entry name" value="PIN domain-like"/>
    <property type="match status" value="1"/>
</dbReference>
<dbReference type="GO" id="GO:0017108">
    <property type="term" value="F:5'-flap endonuclease activity"/>
    <property type="evidence" value="ECO:0007669"/>
    <property type="project" value="TreeGrafter"/>
</dbReference>
<comment type="caution">
    <text evidence="3">The sequence shown here is derived from an EMBL/GenBank/DDBJ whole genome shotgun (WGS) entry which is preliminary data.</text>
</comment>
<feature type="compositionally biased region" description="Pro residues" evidence="1">
    <location>
        <begin position="816"/>
        <end position="832"/>
    </location>
</feature>
<dbReference type="GO" id="GO:0006281">
    <property type="term" value="P:DNA repair"/>
    <property type="evidence" value="ECO:0007669"/>
    <property type="project" value="UniProtKB-ARBA"/>
</dbReference>
<evidence type="ECO:0000259" key="2">
    <source>
        <dbReference type="Pfam" id="PF18380"/>
    </source>
</evidence>
<dbReference type="OrthoDB" id="2959108at2759"/>
<dbReference type="InterPro" id="IPR036279">
    <property type="entry name" value="5-3_exonuclease_C_sf"/>
</dbReference>
<gene>
    <name evidence="3" type="ORF">MVEN_01941200</name>
</gene>
<dbReference type="EMBL" id="JACAZI010000019">
    <property type="protein sequence ID" value="KAF7340225.1"/>
    <property type="molecule type" value="Genomic_DNA"/>
</dbReference>
<feature type="compositionally biased region" description="Low complexity" evidence="1">
    <location>
        <begin position="833"/>
        <end position="845"/>
    </location>
</feature>
<feature type="region of interest" description="Disordered" evidence="1">
    <location>
        <begin position="518"/>
        <end position="639"/>
    </location>
</feature>
<dbReference type="PANTHER" id="PTHR11081:SF75">
    <property type="entry name" value="ENDONUCLEASE, PUTATIVE (AFU_ORTHOLOGUE AFUA_3G13260)-RELATED"/>
    <property type="match status" value="1"/>
</dbReference>
<dbReference type="InterPro" id="IPR029060">
    <property type="entry name" value="PIN-like_dom_sf"/>
</dbReference>
<feature type="domain" description="Holliday junction resolvase Gen1 C-terminal" evidence="2">
    <location>
        <begin position="411"/>
        <end position="512"/>
    </location>
</feature>
<dbReference type="SUPFAM" id="SSF47807">
    <property type="entry name" value="5' to 3' exonuclease, C-terminal subdomain"/>
    <property type="match status" value="1"/>
</dbReference>
<evidence type="ECO:0000313" key="4">
    <source>
        <dbReference type="Proteomes" id="UP000620124"/>
    </source>
</evidence>
<dbReference type="CDD" id="cd09870">
    <property type="entry name" value="PIN_YEN1"/>
    <property type="match status" value="1"/>
</dbReference>
<proteinExistence type="predicted"/>
<name>A0A8H7CJV6_9AGAR</name>